<reference evidence="7" key="2">
    <citation type="submission" date="2020-11" db="EMBL/GenBank/DDBJ databases">
        <authorList>
            <person name="McCartney M.A."/>
            <person name="Auch B."/>
            <person name="Kono T."/>
            <person name="Mallez S."/>
            <person name="Becker A."/>
            <person name="Gohl D.M."/>
            <person name="Silverstein K.A.T."/>
            <person name="Koren S."/>
            <person name="Bechman K.B."/>
            <person name="Herman A."/>
            <person name="Abrahante J.E."/>
            <person name="Garbe J."/>
        </authorList>
    </citation>
    <scope>NUCLEOTIDE SEQUENCE</scope>
    <source>
        <strain evidence="7">Duluth1</strain>
        <tissue evidence="7">Whole animal</tissue>
    </source>
</reference>
<gene>
    <name evidence="7" type="ORF">DPMN_014975</name>
</gene>
<dbReference type="Proteomes" id="UP000828390">
    <property type="component" value="Unassembled WGS sequence"/>
</dbReference>
<evidence type="ECO:0000256" key="5">
    <source>
        <dbReference type="ARBA" id="ARBA00023212"/>
    </source>
</evidence>
<comment type="caution">
    <text evidence="7">The sequence shown here is derived from an EMBL/GenBank/DDBJ whole genome shotgun (WGS) entry which is preliminary data.</text>
</comment>
<feature type="compositionally biased region" description="Basic and acidic residues" evidence="6">
    <location>
        <begin position="74"/>
        <end position="86"/>
    </location>
</feature>
<evidence type="ECO:0000313" key="8">
    <source>
        <dbReference type="Proteomes" id="UP000828390"/>
    </source>
</evidence>
<dbReference type="PANTHER" id="PTHR28578">
    <property type="entry name" value="MITOTIC-SPINDLE ORGANIZING PROTEIN 2A-RELATED"/>
    <property type="match status" value="1"/>
</dbReference>
<name>A0A9D4N8B9_DREPO</name>
<sequence>MASKSSYSMGVQLTSRNILTLEELELYELCQLAGINMEQATFKIILDLLKMNVSPQAVLQMLKTMCAGKMRANRGPEDGGVAHEAENMPPPKQRQPPKIRQPSAGSSRRSEPKR</sequence>
<feature type="region of interest" description="Disordered" evidence="6">
    <location>
        <begin position="70"/>
        <end position="114"/>
    </location>
</feature>
<keyword evidence="5" id="KW-0206">Cytoskeleton</keyword>
<protein>
    <recommendedName>
        <fullName evidence="9">Mitotic-spindle organizing protein 2-like</fullName>
    </recommendedName>
</protein>
<proteinExistence type="inferred from homology"/>
<evidence type="ECO:0000256" key="3">
    <source>
        <dbReference type="ARBA" id="ARBA00007286"/>
    </source>
</evidence>
<keyword evidence="4" id="KW-0963">Cytoplasm</keyword>
<dbReference type="AlphaFoldDB" id="A0A9D4N8B9"/>
<organism evidence="7 8">
    <name type="scientific">Dreissena polymorpha</name>
    <name type="common">Zebra mussel</name>
    <name type="synonym">Mytilus polymorpha</name>
    <dbReference type="NCBI Taxonomy" id="45954"/>
    <lineage>
        <taxon>Eukaryota</taxon>
        <taxon>Metazoa</taxon>
        <taxon>Spiralia</taxon>
        <taxon>Lophotrochozoa</taxon>
        <taxon>Mollusca</taxon>
        <taxon>Bivalvia</taxon>
        <taxon>Autobranchia</taxon>
        <taxon>Heteroconchia</taxon>
        <taxon>Euheterodonta</taxon>
        <taxon>Imparidentia</taxon>
        <taxon>Neoheterodontei</taxon>
        <taxon>Myida</taxon>
        <taxon>Dreissenoidea</taxon>
        <taxon>Dreissenidae</taxon>
        <taxon>Dreissena</taxon>
    </lineage>
</organism>
<reference evidence="7" key="1">
    <citation type="journal article" date="2019" name="bioRxiv">
        <title>The Genome of the Zebra Mussel, Dreissena polymorpha: A Resource for Invasive Species Research.</title>
        <authorList>
            <person name="McCartney M.A."/>
            <person name="Auch B."/>
            <person name="Kono T."/>
            <person name="Mallez S."/>
            <person name="Zhang Y."/>
            <person name="Obille A."/>
            <person name="Becker A."/>
            <person name="Abrahante J.E."/>
            <person name="Garbe J."/>
            <person name="Badalamenti J.P."/>
            <person name="Herman A."/>
            <person name="Mangelson H."/>
            <person name="Liachko I."/>
            <person name="Sullivan S."/>
            <person name="Sone E.D."/>
            <person name="Koren S."/>
            <person name="Silverstein K.A.T."/>
            <person name="Beckman K.B."/>
            <person name="Gohl D.M."/>
        </authorList>
    </citation>
    <scope>NUCLEOTIDE SEQUENCE</scope>
    <source>
        <strain evidence="7">Duluth1</strain>
        <tissue evidence="7">Whole animal</tissue>
    </source>
</reference>
<dbReference type="Pfam" id="PF12926">
    <property type="entry name" value="MOZART2"/>
    <property type="match status" value="1"/>
</dbReference>
<keyword evidence="8" id="KW-1185">Reference proteome</keyword>
<comment type="subcellular location">
    <subcellularLocation>
        <location evidence="2">Cytoplasm</location>
        <location evidence="2">Cytoskeleton</location>
        <location evidence="2">Microtubule organizing center</location>
        <location evidence="2">Centrosome</location>
    </subcellularLocation>
    <subcellularLocation>
        <location evidence="1">Cytoplasm</location>
        <location evidence="1">Cytoskeleton</location>
        <location evidence="1">Spindle</location>
    </subcellularLocation>
</comment>
<evidence type="ECO:0000256" key="1">
    <source>
        <dbReference type="ARBA" id="ARBA00004186"/>
    </source>
</evidence>
<dbReference type="OrthoDB" id="10064769at2759"/>
<evidence type="ECO:0000256" key="4">
    <source>
        <dbReference type="ARBA" id="ARBA00022490"/>
    </source>
</evidence>
<comment type="similarity">
    <text evidence="3">Belongs to the MOZART2 family.</text>
</comment>
<dbReference type="EMBL" id="JAIWYP010000001">
    <property type="protein sequence ID" value="KAH3890885.1"/>
    <property type="molecule type" value="Genomic_DNA"/>
</dbReference>
<evidence type="ECO:0000256" key="6">
    <source>
        <dbReference type="SAM" id="MobiDB-lite"/>
    </source>
</evidence>
<dbReference type="GO" id="GO:0005819">
    <property type="term" value="C:spindle"/>
    <property type="evidence" value="ECO:0007669"/>
    <property type="project" value="UniProtKB-SubCell"/>
</dbReference>
<evidence type="ECO:0000256" key="2">
    <source>
        <dbReference type="ARBA" id="ARBA00004300"/>
    </source>
</evidence>
<evidence type="ECO:0000313" key="7">
    <source>
        <dbReference type="EMBL" id="KAH3890885.1"/>
    </source>
</evidence>
<dbReference type="InterPro" id="IPR024332">
    <property type="entry name" value="MOZART2"/>
</dbReference>
<evidence type="ECO:0008006" key="9">
    <source>
        <dbReference type="Google" id="ProtNLM"/>
    </source>
</evidence>
<dbReference type="GO" id="GO:0005813">
    <property type="term" value="C:centrosome"/>
    <property type="evidence" value="ECO:0007669"/>
    <property type="project" value="UniProtKB-SubCell"/>
</dbReference>
<dbReference type="PANTHER" id="PTHR28578:SF2">
    <property type="entry name" value="MITOTIC-SPINDLE ORGANIZING PROTEIN 2"/>
    <property type="match status" value="1"/>
</dbReference>
<accession>A0A9D4N8B9</accession>